<evidence type="ECO:0000256" key="2">
    <source>
        <dbReference type="ARBA" id="ARBA00010784"/>
    </source>
</evidence>
<dbReference type="Proteomes" id="UP000137988">
    <property type="component" value="Segment"/>
</dbReference>
<protein>
    <submittedName>
        <fullName evidence="5">UL4</fullName>
    </submittedName>
</protein>
<keyword evidence="3" id="KW-1048">Host nucleus</keyword>
<organism evidence="5 6">
    <name type="scientific">Cercopithecine alphaherpesvirus 2</name>
    <dbReference type="NCBI Taxonomy" id="10317"/>
    <lineage>
        <taxon>Viruses</taxon>
        <taxon>Duplodnaviria</taxon>
        <taxon>Heunggongvirae</taxon>
        <taxon>Peploviricota</taxon>
        <taxon>Herviviricetes</taxon>
        <taxon>Herpesvirales</taxon>
        <taxon>Orthoherpesviridae</taxon>
        <taxon>Alphaherpesvirinae</taxon>
        <taxon>Simplexvirus</taxon>
        <taxon>Simplexvirus cercopithecinealpha2</taxon>
    </lineage>
</organism>
<evidence type="ECO:0000256" key="1">
    <source>
        <dbReference type="ARBA" id="ARBA00004147"/>
    </source>
</evidence>
<comment type="similarity">
    <text evidence="2">Belongs to the alphaherpesvirinae HHV-1 UL4 family.</text>
</comment>
<feature type="region of interest" description="Disordered" evidence="4">
    <location>
        <begin position="144"/>
        <end position="177"/>
    </location>
</feature>
<keyword evidence="6" id="KW-1185">Reference proteome</keyword>
<feature type="compositionally biased region" description="Pro residues" evidence="4">
    <location>
        <begin position="152"/>
        <end position="170"/>
    </location>
</feature>
<gene>
    <name evidence="5" type="primary">UL4</name>
</gene>
<evidence type="ECO:0000313" key="5">
    <source>
        <dbReference type="EMBL" id="AAU88069.1"/>
    </source>
</evidence>
<proteinExistence type="inferred from homology"/>
<reference evidence="5 6" key="1">
    <citation type="journal article" date="2005" name="Virology">
        <title>Complete genome sequence of cercopithecine herpesvirus 2 (SA8) and comparison with other simplexviruses.</title>
        <authorList>
            <person name="Tyler S.D."/>
            <person name="Peters G.A."/>
            <person name="Severini A."/>
        </authorList>
    </citation>
    <scope>NUCLEOTIDE SEQUENCE [LARGE SCALE GENOMIC DNA]</scope>
</reference>
<dbReference type="GO" id="GO:0042025">
    <property type="term" value="C:host cell nucleus"/>
    <property type="evidence" value="ECO:0007669"/>
    <property type="project" value="UniProtKB-SubCell"/>
</dbReference>
<dbReference type="GeneID" id="3190311"/>
<dbReference type="Pfam" id="PF03277">
    <property type="entry name" value="Herpes_UL4"/>
    <property type="match status" value="1"/>
</dbReference>
<accession>Q5Y0U9</accession>
<dbReference type="RefSeq" id="YP_164446.1">
    <property type="nucleotide sequence ID" value="NC_006560.1"/>
</dbReference>
<dbReference type="EMBL" id="AY714813">
    <property type="protein sequence ID" value="AAU88069.1"/>
    <property type="molecule type" value="Genomic_DNA"/>
</dbReference>
<name>Q5Y0U9_9ALPH</name>
<evidence type="ECO:0000313" key="6">
    <source>
        <dbReference type="Proteomes" id="UP000137988"/>
    </source>
</evidence>
<evidence type="ECO:0000256" key="3">
    <source>
        <dbReference type="ARBA" id="ARBA00022562"/>
    </source>
</evidence>
<evidence type="ECO:0000256" key="4">
    <source>
        <dbReference type="SAM" id="MobiDB-lite"/>
    </source>
</evidence>
<comment type="subcellular location">
    <subcellularLocation>
        <location evidence="1">Host nucleus</location>
    </subcellularLocation>
</comment>
<sequence length="204" mass="21317">MSASASSATIAYSLHGAATSSACVLPDAEQVVCAFESGTRAIASRGCLRHDALSRGAVVVRQTPVGLLVMVDCRTEFCAYRFVGRSERQRLERWWDTTLCAYPFDSWVSSTRGESARSPTAGIATVVWGEDSIYITVTVYGSPPEGEAGAPPRLPPPPGDAPDAPSPPAVSPASAETGAAADLLVEVMKEIQLSPTLGFGPCDA</sequence>
<dbReference type="InterPro" id="IPR004958">
    <property type="entry name" value="Herpes_UL4"/>
</dbReference>
<dbReference type="KEGG" id="vg:3190311"/>